<dbReference type="NCBIfam" id="TIGR02600">
    <property type="entry name" value="Verru_Chthon_A"/>
    <property type="match status" value="2"/>
</dbReference>
<dbReference type="InParanoid" id="A0A146G3T1"/>
<comment type="caution">
    <text evidence="1">The sequence shown here is derived from an EMBL/GenBank/DDBJ whole genome shotgun (WGS) entry which is preliminary data.</text>
</comment>
<protein>
    <submittedName>
        <fullName evidence="1">Verru_Chthon cassette protein A</fullName>
    </submittedName>
</protein>
<gene>
    <name evidence="1" type="ORF">TSACC_134</name>
</gene>
<dbReference type="OrthoDB" id="173914at2"/>
<name>A0A146G3T1_TERSA</name>
<dbReference type="EMBL" id="BDCO01000001">
    <property type="protein sequence ID" value="GAT31486.1"/>
    <property type="molecule type" value="Genomic_DNA"/>
</dbReference>
<dbReference type="Proteomes" id="UP000076023">
    <property type="component" value="Unassembled WGS sequence"/>
</dbReference>
<organism evidence="1 2">
    <name type="scientific">Terrimicrobium sacchariphilum</name>
    <dbReference type="NCBI Taxonomy" id="690879"/>
    <lineage>
        <taxon>Bacteria</taxon>
        <taxon>Pseudomonadati</taxon>
        <taxon>Verrucomicrobiota</taxon>
        <taxon>Terrimicrobiia</taxon>
        <taxon>Terrimicrobiales</taxon>
        <taxon>Terrimicrobiaceae</taxon>
        <taxon>Terrimicrobium</taxon>
    </lineage>
</organism>
<evidence type="ECO:0000313" key="2">
    <source>
        <dbReference type="Proteomes" id="UP000076023"/>
    </source>
</evidence>
<dbReference type="AlphaFoldDB" id="A0A146G3T1"/>
<accession>A0A146G3T1</accession>
<sequence>MMTHPALARSRHRGMALIIVLAMVALIAALAIGFLNRAGSNRSAAASYGATATTRQIADTTVNIVQGQINQATKLASGSVWASQPGAIRTFRSDGTLDTIYRLYSSSSLKAASYAALASDVPATNWSSNPAIWVDLNAPAVRAGTSSLSYPILDTRSPTSSGLLTLDGFALDSPPGASSNQPAPMPVRWLYVLRNGEIISPDDGGTGQIATFSNSSVKPGADNPIVGRTAFWTDDESCKININTAADGTFWDTPHVNASDERQMAKSQPMAREYQRYPGHPATTSLKAVLTALGVDPAPYPSAMGSTSKLFKLFPRYNDDYGSKQGTATTSDTSTPETAKTDHLYSSVGEMLFSPTRNSSNLTLAQIETGKFFLTATSRSPELNLFGQPRIATWPVSENGSDNYRTPIDRLIAFASTINGKPYYFTRLNPRSPSADLSLNRNQQLLNYLDRSTQRNVPGVGKSFVDKYGQTETRQILTEIFDYIRCMNLRDSTLSSNYQYAVRSPNAASNQNFGTGEVTPSISTAWNTQGFGRFYRITEVALVFVAVGEGANGSTGATPVYEDQAASVGYKGPTNNYIPPSGTRAVQAFLVINFFDPNLGWSAHYPDAKVTVSGLDSFTLNGNSMGMPKSASVQLAFNTPPTHSRAYGGPLDWRALIRNLGTAYPSKFPLYSNILEIPVASGSMNFSGGALTLQLYDGVSNLVSTYKINFPGSTALPVPGLPVYRKFGVVNLNREASTDPIEDRFEKRIAQADLYASAAIDPKDVVVSVVPSQAFGDYRLLARTDVPDSVFVPHPSSGSPQGFGLDTPVKDFNGYVRGTLYDPAQQLKRKPFVPATVQGAFVGATSNTPGDWDNGFGSLLDGPFINKPDEGTIYKAATQVPYFDTDYGEQAIGASFFSANRQVPSPVMFGSLPTGVIAQSPWQTLLFRPGPTGHPGSNDPRDHYLLDLFWMPIAEPYAISEPFSTAGKVNMNYQILPFTYITRNTALRAVLAPEKVAQIPKFAGVYQRTISSPARSSLNLSDTNGTLRQFKDRFSQGDIFRSATEICDIFLVPSGASWTSDSAARTEWYGDKYALVGDNLRERPYATIYPRITTKSNTFRVYYTTQSLNNRSPDPAVWNESLGVITGEYRGSTTIERYLNPADTNLPDAATDASDPSLESYYRWRVVEQTGFVP</sequence>
<proteinExistence type="predicted"/>
<keyword evidence="2" id="KW-1185">Reference proteome</keyword>
<evidence type="ECO:0000313" key="1">
    <source>
        <dbReference type="EMBL" id="GAT31486.1"/>
    </source>
</evidence>
<reference evidence="2" key="1">
    <citation type="journal article" date="2017" name="Genome Announc.">
        <title>Draft Genome Sequence of Terrimicrobium sacchariphilum NM-5T, a Facultative Anaerobic Soil Bacterium of the Class Spartobacteria.</title>
        <authorList>
            <person name="Qiu Y.L."/>
            <person name="Tourlousse D.M."/>
            <person name="Matsuura N."/>
            <person name="Ohashi A."/>
            <person name="Sekiguchi Y."/>
        </authorList>
    </citation>
    <scope>NUCLEOTIDE SEQUENCE [LARGE SCALE GENOMIC DNA]</scope>
    <source>
        <strain evidence="2">NM-5</strain>
    </source>
</reference>
<dbReference type="InterPro" id="IPR019840">
    <property type="entry name" value="Verru/Chthon_A"/>
</dbReference>
<dbReference type="STRING" id="690879.TSACC_134"/>